<keyword evidence="1" id="KW-0805">Transcription regulation</keyword>
<sequence>MSTRRAPTLEDVAARAGVSRATVSRVVNADPRVRATAREAVSRAVTELGYRPNRAARALVKRAPDSVAVVVPETDQRVFSDPVIMEMLRGISEGLEETPLQMVLVLGRAGRDTDRLERWLRGGHTDGAIVLSAHLDDGVTSALSEIGLPTVMIGRPPGPGQGLPFVDLDNVDGGRQATDRLVARGCRRIGTVAGPVDMAASRDRLAGWRESLDAAGLAGDAVEHGDFSSEGGRLAMRRLLATHRDLDGVFVASDLMAAAAVSELQAAGRAVPGDVAVVGYDDSPAAQLTVPRLTTVANPGDRMAREATVMLRELLAGRPVSSRVLPTHLVEGGTA</sequence>
<evidence type="ECO:0000313" key="6">
    <source>
        <dbReference type="Proteomes" id="UP000054837"/>
    </source>
</evidence>
<dbReference type="PRINTS" id="PR00036">
    <property type="entry name" value="HTHLACI"/>
</dbReference>
<dbReference type="RefSeq" id="WP_058891497.1">
    <property type="nucleotide sequence ID" value="NZ_LQBL01000028.1"/>
</dbReference>
<dbReference type="PROSITE" id="PS00356">
    <property type="entry name" value="HTH_LACI_1"/>
    <property type="match status" value="1"/>
</dbReference>
<dbReference type="InterPro" id="IPR046335">
    <property type="entry name" value="LacI/GalR-like_sensor"/>
</dbReference>
<dbReference type="PANTHER" id="PTHR30146:SF109">
    <property type="entry name" value="HTH-TYPE TRANSCRIPTIONAL REGULATOR GALS"/>
    <property type="match status" value="1"/>
</dbReference>
<dbReference type="CDD" id="cd01392">
    <property type="entry name" value="HTH_LacI"/>
    <property type="match status" value="1"/>
</dbReference>
<accession>A0A0W8I5D8</accession>
<dbReference type="AlphaFoldDB" id="A0A0W8I5D8"/>
<gene>
    <name evidence="5" type="ORF">AVL62_01460</name>
</gene>
<organism evidence="5 6">
    <name type="scientific">Serinicoccus chungangensis</name>
    <dbReference type="NCBI Taxonomy" id="767452"/>
    <lineage>
        <taxon>Bacteria</taxon>
        <taxon>Bacillati</taxon>
        <taxon>Actinomycetota</taxon>
        <taxon>Actinomycetes</taxon>
        <taxon>Micrococcales</taxon>
        <taxon>Ornithinimicrobiaceae</taxon>
        <taxon>Serinicoccus</taxon>
    </lineage>
</organism>
<dbReference type="InterPro" id="IPR028082">
    <property type="entry name" value="Peripla_BP_I"/>
</dbReference>
<feature type="domain" description="HTH lacI-type" evidence="4">
    <location>
        <begin position="7"/>
        <end position="61"/>
    </location>
</feature>
<name>A0A0W8I5D8_9MICO</name>
<dbReference type="Gene3D" id="1.10.260.40">
    <property type="entry name" value="lambda repressor-like DNA-binding domains"/>
    <property type="match status" value="1"/>
</dbReference>
<dbReference type="PROSITE" id="PS50932">
    <property type="entry name" value="HTH_LACI_2"/>
    <property type="match status" value="1"/>
</dbReference>
<dbReference type="PANTHER" id="PTHR30146">
    <property type="entry name" value="LACI-RELATED TRANSCRIPTIONAL REPRESSOR"/>
    <property type="match status" value="1"/>
</dbReference>
<dbReference type="SUPFAM" id="SSF47413">
    <property type="entry name" value="lambda repressor-like DNA-binding domains"/>
    <property type="match status" value="1"/>
</dbReference>
<dbReference type="CDD" id="cd06267">
    <property type="entry name" value="PBP1_LacI_sugar_binding-like"/>
    <property type="match status" value="1"/>
</dbReference>
<comment type="caution">
    <text evidence="5">The sequence shown here is derived from an EMBL/GenBank/DDBJ whole genome shotgun (WGS) entry which is preliminary data.</text>
</comment>
<dbReference type="GO" id="GO:0003700">
    <property type="term" value="F:DNA-binding transcription factor activity"/>
    <property type="evidence" value="ECO:0007669"/>
    <property type="project" value="TreeGrafter"/>
</dbReference>
<dbReference type="SMART" id="SM00354">
    <property type="entry name" value="HTH_LACI"/>
    <property type="match status" value="1"/>
</dbReference>
<evidence type="ECO:0000256" key="2">
    <source>
        <dbReference type="ARBA" id="ARBA00023125"/>
    </source>
</evidence>
<dbReference type="InterPro" id="IPR000843">
    <property type="entry name" value="HTH_LacI"/>
</dbReference>
<keyword evidence="3" id="KW-0804">Transcription</keyword>
<dbReference type="Pfam" id="PF13377">
    <property type="entry name" value="Peripla_BP_3"/>
    <property type="match status" value="1"/>
</dbReference>
<evidence type="ECO:0000256" key="3">
    <source>
        <dbReference type="ARBA" id="ARBA00023163"/>
    </source>
</evidence>
<dbReference type="Pfam" id="PF00356">
    <property type="entry name" value="LacI"/>
    <property type="match status" value="1"/>
</dbReference>
<protein>
    <submittedName>
        <fullName evidence="5">LacI family transcriptional regulator</fullName>
    </submittedName>
</protein>
<dbReference type="GO" id="GO:0000976">
    <property type="term" value="F:transcription cis-regulatory region binding"/>
    <property type="evidence" value="ECO:0007669"/>
    <property type="project" value="TreeGrafter"/>
</dbReference>
<dbReference type="InterPro" id="IPR010982">
    <property type="entry name" value="Lambda_DNA-bd_dom_sf"/>
</dbReference>
<dbReference type="OrthoDB" id="4268837at2"/>
<dbReference type="STRING" id="767452.AVL62_01460"/>
<evidence type="ECO:0000313" key="5">
    <source>
        <dbReference type="EMBL" id="KUG53488.1"/>
    </source>
</evidence>
<dbReference type="Proteomes" id="UP000054837">
    <property type="component" value="Unassembled WGS sequence"/>
</dbReference>
<dbReference type="Gene3D" id="3.40.50.2300">
    <property type="match status" value="2"/>
</dbReference>
<proteinExistence type="predicted"/>
<reference evidence="5 6" key="1">
    <citation type="submission" date="2015-12" db="EMBL/GenBank/DDBJ databases">
        <title>Serinicoccus chungangenesis strain CD08_5 genome sequencing and assembly.</title>
        <authorList>
            <person name="Chander A.M."/>
            <person name="Kaur G."/>
            <person name="Nair G.R."/>
            <person name="Dhawan D.K."/>
            <person name="Kochhar R.K."/>
            <person name="Mayilraj S."/>
            <person name="Bhadada S.K."/>
        </authorList>
    </citation>
    <scope>NUCLEOTIDE SEQUENCE [LARGE SCALE GENOMIC DNA]</scope>
    <source>
        <strain evidence="5 6">CD08_5</strain>
    </source>
</reference>
<evidence type="ECO:0000256" key="1">
    <source>
        <dbReference type="ARBA" id="ARBA00023015"/>
    </source>
</evidence>
<keyword evidence="6" id="KW-1185">Reference proteome</keyword>
<dbReference type="EMBL" id="LQBL01000028">
    <property type="protein sequence ID" value="KUG53488.1"/>
    <property type="molecule type" value="Genomic_DNA"/>
</dbReference>
<evidence type="ECO:0000259" key="4">
    <source>
        <dbReference type="PROSITE" id="PS50932"/>
    </source>
</evidence>
<keyword evidence="2" id="KW-0238">DNA-binding</keyword>
<dbReference type="SUPFAM" id="SSF53822">
    <property type="entry name" value="Periplasmic binding protein-like I"/>
    <property type="match status" value="1"/>
</dbReference>